<dbReference type="RefSeq" id="WP_223143998.1">
    <property type="nucleotide sequence ID" value="NZ_CBCSDE010000009.1"/>
</dbReference>
<keyword evidence="2" id="KW-1185">Reference proteome</keyword>
<comment type="caution">
    <text evidence="1">The sequence shown here is derived from an EMBL/GenBank/DDBJ whole genome shotgun (WGS) entry which is preliminary data.</text>
</comment>
<proteinExistence type="predicted"/>
<dbReference type="Proteomes" id="UP001321344">
    <property type="component" value="Unassembled WGS sequence"/>
</dbReference>
<reference evidence="1 2" key="1">
    <citation type="submission" date="2023-03" db="EMBL/GenBank/DDBJ databases">
        <title>Genome sequencing of Aquirufa.</title>
        <authorList>
            <person name="Pitt A."/>
            <person name="Hahn M.W."/>
        </authorList>
    </citation>
    <scope>NUCLEOTIDE SEQUENCE [LARGE SCALE GENOMIC DNA]</scope>
    <source>
        <strain evidence="1 2">WAEICH-18A</strain>
    </source>
</reference>
<dbReference type="EMBL" id="JARJOW010000003">
    <property type="protein sequence ID" value="MDF5690055.1"/>
    <property type="molecule type" value="Genomic_DNA"/>
</dbReference>
<organism evidence="1 2">
    <name type="scientific">Aquirufa aurantiipilula</name>
    <dbReference type="NCBI Taxonomy" id="2696561"/>
    <lineage>
        <taxon>Bacteria</taxon>
        <taxon>Pseudomonadati</taxon>
        <taxon>Bacteroidota</taxon>
        <taxon>Cytophagia</taxon>
        <taxon>Cytophagales</taxon>
        <taxon>Flectobacillaceae</taxon>
        <taxon>Aquirufa</taxon>
    </lineage>
</organism>
<name>A0ABT6BIA6_9BACT</name>
<gene>
    <name evidence="1" type="ORF">PQG43_04210</name>
</gene>
<accession>A0ABT6BIA6</accession>
<evidence type="ECO:0000313" key="2">
    <source>
        <dbReference type="Proteomes" id="UP001321344"/>
    </source>
</evidence>
<sequence length="75" mass="7254">MAVCFAFATLSKSPQQKSGKVWLAITHVMSARGASANATTAVGAIGIMDAAAWGFAVGSVGTPVAGAVAGIAAGF</sequence>
<protein>
    <submittedName>
        <fullName evidence="1">Uncharacterized protein</fullName>
    </submittedName>
</protein>
<evidence type="ECO:0000313" key="1">
    <source>
        <dbReference type="EMBL" id="MDF5690055.1"/>
    </source>
</evidence>